<evidence type="ECO:0000313" key="2">
    <source>
        <dbReference type="EMBL" id="HAR52616.1"/>
    </source>
</evidence>
<dbReference type="InterPro" id="IPR016040">
    <property type="entry name" value="NAD(P)-bd_dom"/>
</dbReference>
<proteinExistence type="predicted"/>
<dbReference type="Pfam" id="PF16363">
    <property type="entry name" value="GDP_Man_Dehyd"/>
    <property type="match status" value="1"/>
</dbReference>
<dbReference type="NCBIfam" id="TIGR02622">
    <property type="entry name" value="CDP_4_6_dhtase"/>
    <property type="match status" value="1"/>
</dbReference>
<dbReference type="PANTHER" id="PTHR43000">
    <property type="entry name" value="DTDP-D-GLUCOSE 4,6-DEHYDRATASE-RELATED"/>
    <property type="match status" value="1"/>
</dbReference>
<sequence length="355" mass="39299">MVTGRPDPAFWQGKRVLLTGQTGFKGSWLMLWLQELGAEVSGMALPGETTPCLFDQLFPTGDVGHFIGDIRDAAVVRQRVAQVAPDVVLHLAAQPLVLRSFNDPLTTWQTNVLGSAHILDALKGCDRPVAVVMVTTDKVYENREWVHAYRETDRLGGYDPYSASKAACEILIDSYRKSFFADSPVRVASARAGNIIGGGDWSENRILPDLVRAVSQGVTLEVRNPAAVRPWQHVLDPLAGYLCLAERLWQDASVAEAYNFGPDTADQQPVRALVEAALKRWPGEWRDASNPDMPHEAGRLMLSTDKARNKLGWHPQFSFDQAVAHTIDWYRAVHEGASPREYTLRQIADFGKAVA</sequence>
<name>A0A348WDK4_9RHOB</name>
<dbReference type="SUPFAM" id="SSF51735">
    <property type="entry name" value="NAD(P)-binding Rossmann-fold domains"/>
    <property type="match status" value="1"/>
</dbReference>
<evidence type="ECO:0000313" key="3">
    <source>
        <dbReference type="Proteomes" id="UP000264719"/>
    </source>
</evidence>
<organism evidence="2 3">
    <name type="scientific">Roseovarius nubinhibens</name>
    <dbReference type="NCBI Taxonomy" id="314263"/>
    <lineage>
        <taxon>Bacteria</taxon>
        <taxon>Pseudomonadati</taxon>
        <taxon>Pseudomonadota</taxon>
        <taxon>Alphaproteobacteria</taxon>
        <taxon>Rhodobacterales</taxon>
        <taxon>Roseobacteraceae</taxon>
        <taxon>Roseovarius</taxon>
    </lineage>
</organism>
<dbReference type="InterPro" id="IPR013445">
    <property type="entry name" value="CDP_4_6_deHydtase"/>
</dbReference>
<accession>A0A348WDK4</accession>
<feature type="domain" description="NAD(P)-binding" evidence="1">
    <location>
        <begin position="17"/>
        <end position="325"/>
    </location>
</feature>
<reference evidence="2 3" key="1">
    <citation type="journal article" date="2018" name="Nat. Biotechnol.">
        <title>A standardized bacterial taxonomy based on genome phylogeny substantially revises the tree of life.</title>
        <authorList>
            <person name="Parks D.H."/>
            <person name="Chuvochina M."/>
            <person name="Waite D.W."/>
            <person name="Rinke C."/>
            <person name="Skarshewski A."/>
            <person name="Chaumeil P.A."/>
            <person name="Hugenholtz P."/>
        </authorList>
    </citation>
    <scope>NUCLEOTIDE SEQUENCE [LARGE SCALE GENOMIC DNA]</scope>
    <source>
        <strain evidence="2">UBA9169</strain>
    </source>
</reference>
<gene>
    <name evidence="2" type="primary">rfbG</name>
    <name evidence="2" type="ORF">DCS45_12180</name>
</gene>
<dbReference type="RefSeq" id="WP_339852814.1">
    <property type="nucleotide sequence ID" value="NZ_CAXAXR010000003.1"/>
</dbReference>
<dbReference type="Gene3D" id="3.40.50.720">
    <property type="entry name" value="NAD(P)-binding Rossmann-like Domain"/>
    <property type="match status" value="1"/>
</dbReference>
<dbReference type="AlphaFoldDB" id="A0A348WDK4"/>
<protein>
    <submittedName>
        <fullName evidence="2">CDP-glucose 4,6-dehydratase</fullName>
    </submittedName>
</protein>
<dbReference type="Gene3D" id="3.90.25.10">
    <property type="entry name" value="UDP-galactose 4-epimerase, domain 1"/>
    <property type="match status" value="1"/>
</dbReference>
<dbReference type="EMBL" id="DMVW01000118">
    <property type="protein sequence ID" value="HAR52616.1"/>
    <property type="molecule type" value="Genomic_DNA"/>
</dbReference>
<dbReference type="InterPro" id="IPR036291">
    <property type="entry name" value="NAD(P)-bd_dom_sf"/>
</dbReference>
<comment type="caution">
    <text evidence="2">The sequence shown here is derived from an EMBL/GenBank/DDBJ whole genome shotgun (WGS) entry which is preliminary data.</text>
</comment>
<dbReference type="Proteomes" id="UP000264719">
    <property type="component" value="Unassembled WGS sequence"/>
</dbReference>
<evidence type="ECO:0000259" key="1">
    <source>
        <dbReference type="Pfam" id="PF16363"/>
    </source>
</evidence>